<dbReference type="SUPFAM" id="SSF48208">
    <property type="entry name" value="Six-hairpin glycosidases"/>
    <property type="match status" value="1"/>
</dbReference>
<dbReference type="EMBL" id="CP032489">
    <property type="protein sequence ID" value="AYD47668.1"/>
    <property type="molecule type" value="Genomic_DNA"/>
</dbReference>
<evidence type="ECO:0000259" key="3">
    <source>
        <dbReference type="Pfam" id="PF21307"/>
    </source>
</evidence>
<dbReference type="GO" id="GO:0004560">
    <property type="term" value="F:alpha-L-fucosidase activity"/>
    <property type="evidence" value="ECO:0007669"/>
    <property type="project" value="TreeGrafter"/>
</dbReference>
<keyword evidence="1" id="KW-0732">Signal</keyword>
<dbReference type="Gene3D" id="1.50.10.10">
    <property type="match status" value="1"/>
</dbReference>
<proteinExistence type="predicted"/>
<dbReference type="SUPFAM" id="SSF49785">
    <property type="entry name" value="Galactose-binding domain-like"/>
    <property type="match status" value="1"/>
</dbReference>
<dbReference type="Gene3D" id="2.70.98.50">
    <property type="entry name" value="putative glycoside hydrolase family protein from bacillus halodurans"/>
    <property type="match status" value="1"/>
</dbReference>
<dbReference type="PANTHER" id="PTHR31084">
    <property type="entry name" value="ALPHA-L-FUCOSIDASE 2"/>
    <property type="match status" value="1"/>
</dbReference>
<gene>
    <name evidence="5" type="ORF">D6B99_08675</name>
</gene>
<dbReference type="Proteomes" id="UP000266118">
    <property type="component" value="Chromosome"/>
</dbReference>
<accession>A0A386HP01</accession>
<sequence>MKIRNYKIPVFLLCSCFSILLADAQLHDNRDSLLLWYKQDAKKWTDALPIGNGHLGAMIYGGVDTDHIQFNEATLWTDGPRQYAHPGAAKYLPIIRRLIFQGKQKEAEDIATKHFMGLKNNDPVQYEIKKKSWYNKVRKQVRPAGFNYDDADWKHMDLPLVNGWETNGLQGLDGSVWFRTDFKLPQKWKGKNLYVDLGKIRDQDFLYINGALVDSGAGISTKRHYLIQSKYLQEGKNVIAIQVLNYFDKGGFVGVKNKDKIFVLYPAGKTPEDGIALSRNWKYWIQNDNPPAYPQFEASYQPFGDLFIYTNQQGRITDYRRELNLNDAVASISYCRNNIHYRREYWASADKNFIAIHLTADKANAINFSTGFQTVHKTFSLFKVNENTIGLRVKVKNGVLFGISYLTVKVYGHNASVSIIDNKLIVKNAQDATLYLTAATNFRSYKDVSGHPKESCIKYLSPLKSFSYQALREAHIKTYRSYFDKFSLELGGKQELTVPTDQRILKYTDKTDPSLIALYVQYARYLLLSCSPPNGMAANLQGIWNVLLTPPWGSKFTTNINLEMNYWPSEVLNLSACSKPLFRLIQRVATTGKLTAKINYDAPGWVEHHNTDIWGATAPIDASDHGVWVGGSAWLCHQLWEHYQYTQDTSFLRNFAYPIMKTAAEFYTHFLIKDPKTGYLISSPSNSPEHGGLVAGPTMDHQLIRDLFKHCILAEELLNTNAALKDSLKNIYKRIAPNKIGRYGQLQEWMQDIDDSTDTHRHVSHLWGVFPGTDIRWNKDSAMMRAARQSLIYRGDGGTGWSLAWKVNLWARFKEGNHCLKLLNELLRPAEGASGSERGGVYHNMFDAHPPFQIDGNFGGAAGVAEMLLQSQNGYIELLPALPSDLPKGKVDGICARGGFQLDFSWENGQLQKVKIFSSAGEKCIVRYKSYTVTFNTKKGMTYNLNNQLQLL</sequence>
<dbReference type="InterPro" id="IPR008928">
    <property type="entry name" value="6-hairpin_glycosidase_sf"/>
</dbReference>
<feature type="signal peptide" evidence="1">
    <location>
        <begin position="1"/>
        <end position="24"/>
    </location>
</feature>
<dbReference type="GO" id="GO:0005975">
    <property type="term" value="P:carbohydrate metabolic process"/>
    <property type="evidence" value="ECO:0007669"/>
    <property type="project" value="InterPro"/>
</dbReference>
<feature type="domain" description="Glycosyl hydrolase family 95 N-terminal" evidence="2">
    <location>
        <begin position="35"/>
        <end position="119"/>
    </location>
</feature>
<evidence type="ECO:0000259" key="2">
    <source>
        <dbReference type="Pfam" id="PF14498"/>
    </source>
</evidence>
<name>A0A386HP01_9BACT</name>
<dbReference type="AlphaFoldDB" id="A0A386HP01"/>
<dbReference type="InterPro" id="IPR027414">
    <property type="entry name" value="GH95_N_dom"/>
</dbReference>
<dbReference type="KEGG" id="ark:D6B99_08675"/>
<evidence type="ECO:0000259" key="4">
    <source>
        <dbReference type="Pfam" id="PF22124"/>
    </source>
</evidence>
<dbReference type="PANTHER" id="PTHR31084:SF0">
    <property type="entry name" value="ALPHA-L-FUCOSIDASE 2"/>
    <property type="match status" value="1"/>
</dbReference>
<keyword evidence="6" id="KW-1185">Reference proteome</keyword>
<dbReference type="Pfam" id="PF14498">
    <property type="entry name" value="Glyco_hyd_65N_2"/>
    <property type="match status" value="2"/>
</dbReference>
<dbReference type="Pfam" id="PF21307">
    <property type="entry name" value="Glyco_hydro_95_C"/>
    <property type="match status" value="1"/>
</dbReference>
<protein>
    <submittedName>
        <fullName evidence="5">Glycoside hydrolase family 95 protein</fullName>
    </submittedName>
</protein>
<dbReference type="InterPro" id="IPR012341">
    <property type="entry name" value="6hp_glycosidase-like_sf"/>
</dbReference>
<dbReference type="InterPro" id="IPR049053">
    <property type="entry name" value="AFCA-like_C"/>
</dbReference>
<feature type="chain" id="PRO_5017288679" evidence="1">
    <location>
        <begin position="25"/>
        <end position="952"/>
    </location>
</feature>
<dbReference type="RefSeq" id="WP_119987065.1">
    <property type="nucleotide sequence ID" value="NZ_CP032489.1"/>
</dbReference>
<dbReference type="Pfam" id="PF22124">
    <property type="entry name" value="Glyco_hydro_95_cat"/>
    <property type="match status" value="1"/>
</dbReference>
<evidence type="ECO:0000256" key="1">
    <source>
        <dbReference type="SAM" id="SignalP"/>
    </source>
</evidence>
<dbReference type="OrthoDB" id="9768507at2"/>
<reference evidence="5 6" key="1">
    <citation type="submission" date="2018-09" db="EMBL/GenBank/DDBJ databases">
        <title>Arachidicoccus sp. nov., a bacterium isolated from soil.</title>
        <authorList>
            <person name="Weon H.-Y."/>
            <person name="Kwon S.-W."/>
            <person name="Lee S.A."/>
        </authorList>
    </citation>
    <scope>NUCLEOTIDE SEQUENCE [LARGE SCALE GENOMIC DNA]</scope>
    <source>
        <strain evidence="5 6">KIS59-12</strain>
    </source>
</reference>
<feature type="domain" description="Alpha fucosidase A-like C-terminal" evidence="3">
    <location>
        <begin position="870"/>
        <end position="939"/>
    </location>
</feature>
<dbReference type="InterPro" id="IPR054363">
    <property type="entry name" value="GH95_cat"/>
</dbReference>
<dbReference type="InterPro" id="IPR008979">
    <property type="entry name" value="Galactose-bd-like_sf"/>
</dbReference>
<keyword evidence="5" id="KW-0378">Hydrolase</keyword>
<dbReference type="Gene3D" id="2.60.120.260">
    <property type="entry name" value="Galactose-binding domain-like"/>
    <property type="match status" value="1"/>
</dbReference>
<organism evidence="5 6">
    <name type="scientific">Arachidicoccus soli</name>
    <dbReference type="NCBI Taxonomy" id="2341117"/>
    <lineage>
        <taxon>Bacteria</taxon>
        <taxon>Pseudomonadati</taxon>
        <taxon>Bacteroidota</taxon>
        <taxon>Chitinophagia</taxon>
        <taxon>Chitinophagales</taxon>
        <taxon>Chitinophagaceae</taxon>
        <taxon>Arachidicoccus</taxon>
    </lineage>
</organism>
<feature type="domain" description="Glycosyl hydrolase family 95 catalytic" evidence="4">
    <location>
        <begin position="467"/>
        <end position="868"/>
    </location>
</feature>
<evidence type="ECO:0000313" key="5">
    <source>
        <dbReference type="EMBL" id="AYD47668.1"/>
    </source>
</evidence>
<evidence type="ECO:0000313" key="6">
    <source>
        <dbReference type="Proteomes" id="UP000266118"/>
    </source>
</evidence>
<feature type="domain" description="Glycosyl hydrolase family 95 N-terminal" evidence="2">
    <location>
        <begin position="298"/>
        <end position="444"/>
    </location>
</feature>